<comment type="caution">
    <text evidence="1">The sequence shown here is derived from an EMBL/GenBank/DDBJ whole genome shotgun (WGS) entry which is preliminary data.</text>
</comment>
<dbReference type="EMBL" id="JAGKQM010000015">
    <property type="protein sequence ID" value="KAH0880803.1"/>
    <property type="molecule type" value="Genomic_DNA"/>
</dbReference>
<proteinExistence type="predicted"/>
<reference evidence="1 2" key="1">
    <citation type="submission" date="2021-05" db="EMBL/GenBank/DDBJ databases">
        <title>Genome Assembly of Synthetic Allotetraploid Brassica napus Reveals Homoeologous Exchanges between Subgenomes.</title>
        <authorList>
            <person name="Davis J.T."/>
        </authorList>
    </citation>
    <scope>NUCLEOTIDE SEQUENCE [LARGE SCALE GENOMIC DNA]</scope>
    <source>
        <strain evidence="2">cv. Da-Ae</strain>
        <tissue evidence="1">Seedling</tissue>
    </source>
</reference>
<sequence>MRSLDVAVLLTQPTSYNQSNKGRVMTTVQLNIGIVLSKGQAPGGHTVIHGPVGESKPYSTRTTHSISPCQDLRSISSLLAMLMVKHPCDMRWLRMLGLQFLVTRHLITWPFCDCLFH</sequence>
<accession>A0ABQ7ZKV1</accession>
<protein>
    <submittedName>
        <fullName evidence="1">Uncharacterized protein</fullName>
    </submittedName>
</protein>
<name>A0ABQ7ZKV1_BRANA</name>
<dbReference type="Proteomes" id="UP000824890">
    <property type="component" value="Unassembled WGS sequence"/>
</dbReference>
<evidence type="ECO:0000313" key="1">
    <source>
        <dbReference type="EMBL" id="KAH0880803.1"/>
    </source>
</evidence>
<organism evidence="1 2">
    <name type="scientific">Brassica napus</name>
    <name type="common">Rape</name>
    <dbReference type="NCBI Taxonomy" id="3708"/>
    <lineage>
        <taxon>Eukaryota</taxon>
        <taxon>Viridiplantae</taxon>
        <taxon>Streptophyta</taxon>
        <taxon>Embryophyta</taxon>
        <taxon>Tracheophyta</taxon>
        <taxon>Spermatophyta</taxon>
        <taxon>Magnoliopsida</taxon>
        <taxon>eudicotyledons</taxon>
        <taxon>Gunneridae</taxon>
        <taxon>Pentapetalae</taxon>
        <taxon>rosids</taxon>
        <taxon>malvids</taxon>
        <taxon>Brassicales</taxon>
        <taxon>Brassicaceae</taxon>
        <taxon>Brassiceae</taxon>
        <taxon>Brassica</taxon>
    </lineage>
</organism>
<evidence type="ECO:0000313" key="2">
    <source>
        <dbReference type="Proteomes" id="UP000824890"/>
    </source>
</evidence>
<keyword evidence="2" id="KW-1185">Reference proteome</keyword>
<gene>
    <name evidence="1" type="ORF">HID58_068197</name>
</gene>